<keyword evidence="2" id="KW-1185">Reference proteome</keyword>
<accession>A0ABT6CCN4</accession>
<evidence type="ECO:0000313" key="2">
    <source>
        <dbReference type="Proteomes" id="UP001222770"/>
    </source>
</evidence>
<dbReference type="EMBL" id="JAROCY010000001">
    <property type="protein sequence ID" value="MDF8331689.1"/>
    <property type="molecule type" value="Genomic_DNA"/>
</dbReference>
<dbReference type="Proteomes" id="UP001222770">
    <property type="component" value="Unassembled WGS sequence"/>
</dbReference>
<protein>
    <submittedName>
        <fullName evidence="1">Uncharacterized protein</fullName>
    </submittedName>
</protein>
<comment type="caution">
    <text evidence="1">The sequence shown here is derived from an EMBL/GenBank/DDBJ whole genome shotgun (WGS) entry which is preliminary data.</text>
</comment>
<sequence length="114" mass="12581">MSARDEQALIEARALRTEAWALVKQDMARLKGGLEAKPIGQRIKDRATEQAFDVVDEAVAVASDNKAVIGITVAALVGWLFRGPLWNVVQPWLPAGEPETWSDRLADWLPFKGD</sequence>
<proteinExistence type="predicted"/>
<reference evidence="1 2" key="1">
    <citation type="submission" date="2023-03" db="EMBL/GenBank/DDBJ databases">
        <title>Novosphingobium cyanobacteriorum sp. nov., isolated from a eutrophic reservoir during the Microcystis bloom period.</title>
        <authorList>
            <person name="Kang M."/>
            <person name="Le V."/>
            <person name="Ko S.-R."/>
            <person name="Lee S.-A."/>
            <person name="Ahn C.-Y."/>
        </authorList>
    </citation>
    <scope>NUCLEOTIDE SEQUENCE [LARGE SCALE GENOMIC DNA]</scope>
    <source>
        <strain evidence="1 2">HBC54</strain>
    </source>
</reference>
<gene>
    <name evidence="1" type="ORF">POM99_00610</name>
</gene>
<evidence type="ECO:0000313" key="1">
    <source>
        <dbReference type="EMBL" id="MDF8331689.1"/>
    </source>
</evidence>
<dbReference type="RefSeq" id="WP_277274795.1">
    <property type="nucleotide sequence ID" value="NZ_JAROCY010000001.1"/>
</dbReference>
<name>A0ABT6CCN4_9SPHN</name>
<organism evidence="1 2">
    <name type="scientific">Novosphingobium cyanobacteriorum</name>
    <dbReference type="NCBI Taxonomy" id="3024215"/>
    <lineage>
        <taxon>Bacteria</taxon>
        <taxon>Pseudomonadati</taxon>
        <taxon>Pseudomonadota</taxon>
        <taxon>Alphaproteobacteria</taxon>
        <taxon>Sphingomonadales</taxon>
        <taxon>Sphingomonadaceae</taxon>
        <taxon>Novosphingobium</taxon>
    </lineage>
</organism>